<organism evidence="1 2">
    <name type="scientific">Chryseobacterium vrystaatense</name>
    <dbReference type="NCBI Taxonomy" id="307480"/>
    <lineage>
        <taxon>Bacteria</taxon>
        <taxon>Pseudomonadati</taxon>
        <taxon>Bacteroidota</taxon>
        <taxon>Flavobacteriia</taxon>
        <taxon>Flavobacteriales</taxon>
        <taxon>Weeksellaceae</taxon>
        <taxon>Chryseobacterium group</taxon>
        <taxon>Chryseobacterium</taxon>
    </lineage>
</organism>
<dbReference type="Proteomes" id="UP000184108">
    <property type="component" value="Unassembled WGS sequence"/>
</dbReference>
<name>A0A1M4ZKW7_9FLAO</name>
<gene>
    <name evidence="1" type="ORF">SAMN02787073_1624</name>
</gene>
<dbReference type="RefSeq" id="WP_073172529.1">
    <property type="nucleotide sequence ID" value="NZ_FQVE01000002.1"/>
</dbReference>
<proteinExistence type="predicted"/>
<accession>A0A1M4ZKW7</accession>
<evidence type="ECO:0000313" key="1">
    <source>
        <dbReference type="EMBL" id="SHF18462.1"/>
    </source>
</evidence>
<evidence type="ECO:0008006" key="3">
    <source>
        <dbReference type="Google" id="ProtNLM"/>
    </source>
</evidence>
<sequence>MNLDATMWLDFQDVNSTNEKRFAELGVLDLAKDSTQYTDYISPTARKKMNESSSLRNVQIPVIKDQQVQVTSTPGFVIPANQEESAQYAFVAYDVFSGFRHTPALYGNNVIDSEYAVREKMKNISYAMGQRIESILATVLEARKTQALEFTTQVSQGDGTFNFNATTDTLEVNKAAQKETMFFNFDALMKANEVGGQYNFVTSRAGLAIQKAQMAKYGNANEKNLEALGLPNAERLYESGTIIPGSNIFNGFAVRDGAIGIVENFPFDFREGTEFAGKKWSISDIELPFTRMRANIYVNNEATNATALVGSGIDSNMIMTAFQEMAMWQRFYVVYRYNSDLSTRVNDIVKISGLTS</sequence>
<evidence type="ECO:0000313" key="2">
    <source>
        <dbReference type="Proteomes" id="UP000184108"/>
    </source>
</evidence>
<protein>
    <recommendedName>
        <fullName evidence="3">Phage major capsid protein, HK97 family</fullName>
    </recommendedName>
</protein>
<dbReference type="AlphaFoldDB" id="A0A1M4ZKW7"/>
<dbReference type="EMBL" id="FQVE01000002">
    <property type="protein sequence ID" value="SHF18462.1"/>
    <property type="molecule type" value="Genomic_DNA"/>
</dbReference>
<reference evidence="2" key="1">
    <citation type="submission" date="2016-11" db="EMBL/GenBank/DDBJ databases">
        <authorList>
            <person name="Varghese N."/>
            <person name="Submissions S."/>
        </authorList>
    </citation>
    <scope>NUCLEOTIDE SEQUENCE [LARGE SCALE GENOMIC DNA]</scope>
    <source>
        <strain evidence="2">YR203</strain>
    </source>
</reference>